<evidence type="ECO:0000313" key="1">
    <source>
        <dbReference type="EMBL" id="EOL44255.1"/>
    </source>
</evidence>
<dbReference type="Proteomes" id="UP000013840">
    <property type="component" value="Unassembled WGS sequence"/>
</dbReference>
<dbReference type="EMBL" id="AJAU01000020">
    <property type="protein sequence ID" value="EOL44255.1"/>
    <property type="molecule type" value="Genomic_DNA"/>
</dbReference>
<keyword evidence="2" id="KW-1185">Reference proteome</keyword>
<gene>
    <name evidence="1" type="ORF">UC7_02299</name>
</gene>
<organism evidence="1 2">
    <name type="scientific">Enterococcus caccae ATCC BAA-1240</name>
    <dbReference type="NCBI Taxonomy" id="1158612"/>
    <lineage>
        <taxon>Bacteria</taxon>
        <taxon>Bacillati</taxon>
        <taxon>Bacillota</taxon>
        <taxon>Bacilli</taxon>
        <taxon>Lactobacillales</taxon>
        <taxon>Enterococcaceae</taxon>
        <taxon>Enterococcus</taxon>
    </lineage>
</organism>
<accession>R3WQZ4</accession>
<sequence length="39" mass="4507">MSSFLTKTKKLTKLFVKIGSLMKTDIENFVSSGWIVHQY</sequence>
<protein>
    <submittedName>
        <fullName evidence="1">Uncharacterized protein</fullName>
    </submittedName>
</protein>
<evidence type="ECO:0000313" key="2">
    <source>
        <dbReference type="Proteomes" id="UP000013840"/>
    </source>
</evidence>
<dbReference type="AlphaFoldDB" id="R3WQZ4"/>
<proteinExistence type="predicted"/>
<reference evidence="1 2" key="1">
    <citation type="submission" date="2013-02" db="EMBL/GenBank/DDBJ databases">
        <title>The Genome Sequence of Enterococcus caccae BAA-1240.</title>
        <authorList>
            <consortium name="The Broad Institute Genome Sequencing Platform"/>
            <consortium name="The Broad Institute Genome Sequencing Center for Infectious Disease"/>
            <person name="Earl A.M."/>
            <person name="Gilmore M.S."/>
            <person name="Lebreton F."/>
            <person name="Walker B."/>
            <person name="Young S.K."/>
            <person name="Zeng Q."/>
            <person name="Gargeya S."/>
            <person name="Fitzgerald M."/>
            <person name="Haas B."/>
            <person name="Abouelleil A."/>
            <person name="Alvarado L."/>
            <person name="Arachchi H.M."/>
            <person name="Berlin A.M."/>
            <person name="Chapman S.B."/>
            <person name="Dewar J."/>
            <person name="Goldberg J."/>
            <person name="Griggs A."/>
            <person name="Gujja S."/>
            <person name="Hansen M."/>
            <person name="Howarth C."/>
            <person name="Imamovic A."/>
            <person name="Larimer J."/>
            <person name="McCowan C."/>
            <person name="Murphy C."/>
            <person name="Neiman D."/>
            <person name="Pearson M."/>
            <person name="Priest M."/>
            <person name="Roberts A."/>
            <person name="Saif S."/>
            <person name="Shea T."/>
            <person name="Sisk P."/>
            <person name="Sykes S."/>
            <person name="Wortman J."/>
            <person name="Nusbaum C."/>
            <person name="Birren B."/>
        </authorList>
    </citation>
    <scope>NUCLEOTIDE SEQUENCE [LARGE SCALE GENOMIC DNA]</scope>
    <source>
        <strain evidence="1 2">ATCC BAA-1240</strain>
    </source>
</reference>
<name>R3WQZ4_9ENTE</name>
<comment type="caution">
    <text evidence="1">The sequence shown here is derived from an EMBL/GenBank/DDBJ whole genome shotgun (WGS) entry which is preliminary data.</text>
</comment>